<protein>
    <submittedName>
        <fullName evidence="1">Uncharacterized protein</fullName>
    </submittedName>
</protein>
<evidence type="ECO:0000313" key="2">
    <source>
        <dbReference type="Proteomes" id="UP000242715"/>
    </source>
</evidence>
<organism evidence="1 2">
    <name type="scientific">Trifolium subterraneum</name>
    <name type="common">Subterranean clover</name>
    <dbReference type="NCBI Taxonomy" id="3900"/>
    <lineage>
        <taxon>Eukaryota</taxon>
        <taxon>Viridiplantae</taxon>
        <taxon>Streptophyta</taxon>
        <taxon>Embryophyta</taxon>
        <taxon>Tracheophyta</taxon>
        <taxon>Spermatophyta</taxon>
        <taxon>Magnoliopsida</taxon>
        <taxon>eudicotyledons</taxon>
        <taxon>Gunneridae</taxon>
        <taxon>Pentapetalae</taxon>
        <taxon>rosids</taxon>
        <taxon>fabids</taxon>
        <taxon>Fabales</taxon>
        <taxon>Fabaceae</taxon>
        <taxon>Papilionoideae</taxon>
        <taxon>50 kb inversion clade</taxon>
        <taxon>NPAAA clade</taxon>
        <taxon>Hologalegina</taxon>
        <taxon>IRL clade</taxon>
        <taxon>Trifolieae</taxon>
        <taxon>Trifolium</taxon>
    </lineage>
</organism>
<name>A0A2Z6NWA1_TRISU</name>
<accession>A0A2Z6NWA1</accession>
<dbReference type="AlphaFoldDB" id="A0A2Z6NWA1"/>
<proteinExistence type="predicted"/>
<sequence length="123" mass="14083">MCFSGNITRHFTVHSATFNKSTTFSLRVAEKAYGVGRVRIESKPSCDCCSLVSSYKLPHKSMGFWNISHLLTRGNGDENDIHVLRDCPRATQIWTGDLIFDNLNNKMRGTHKNEWQTIFMVTR</sequence>
<keyword evidence="2" id="KW-1185">Reference proteome</keyword>
<dbReference type="EMBL" id="DF973815">
    <property type="protein sequence ID" value="GAU40572.1"/>
    <property type="molecule type" value="Genomic_DNA"/>
</dbReference>
<gene>
    <name evidence="1" type="ORF">TSUD_35890</name>
</gene>
<dbReference type="Proteomes" id="UP000242715">
    <property type="component" value="Unassembled WGS sequence"/>
</dbReference>
<evidence type="ECO:0000313" key="1">
    <source>
        <dbReference type="EMBL" id="GAU40572.1"/>
    </source>
</evidence>
<reference evidence="2" key="1">
    <citation type="journal article" date="2017" name="Front. Plant Sci.">
        <title>Climate Clever Clovers: New Paradigm to Reduce the Environmental Footprint of Ruminants by Breeding Low Methanogenic Forages Utilizing Haplotype Variation.</title>
        <authorList>
            <person name="Kaur P."/>
            <person name="Appels R."/>
            <person name="Bayer P.E."/>
            <person name="Keeble-Gagnere G."/>
            <person name="Wang J."/>
            <person name="Hirakawa H."/>
            <person name="Shirasawa K."/>
            <person name="Vercoe P."/>
            <person name="Stefanova K."/>
            <person name="Durmic Z."/>
            <person name="Nichols P."/>
            <person name="Revell C."/>
            <person name="Isobe S.N."/>
            <person name="Edwards D."/>
            <person name="Erskine W."/>
        </authorList>
    </citation>
    <scope>NUCLEOTIDE SEQUENCE [LARGE SCALE GENOMIC DNA]</scope>
    <source>
        <strain evidence="2">cv. Daliak</strain>
    </source>
</reference>